<dbReference type="EMBL" id="JBIHMK010000062">
    <property type="protein sequence ID" value="MFH0249851.1"/>
    <property type="molecule type" value="Genomic_DNA"/>
</dbReference>
<dbReference type="RefSeq" id="WP_237879576.1">
    <property type="nucleotide sequence ID" value="NZ_BAABEN010000005.1"/>
</dbReference>
<dbReference type="Pfam" id="PF19397">
    <property type="entry name" value="DUF5972"/>
    <property type="match status" value="1"/>
</dbReference>
<protein>
    <submittedName>
        <fullName evidence="1">Keywimysin-related RiPP</fullName>
    </submittedName>
</protein>
<dbReference type="InterPro" id="IPR046015">
    <property type="entry name" value="DUF5972"/>
</dbReference>
<organism evidence="1 2">
    <name type="scientific">Streptomyces chitinivorans</name>
    <dbReference type="NCBI Taxonomy" id="1257027"/>
    <lineage>
        <taxon>Bacteria</taxon>
        <taxon>Bacillati</taxon>
        <taxon>Actinomycetota</taxon>
        <taxon>Actinomycetes</taxon>
        <taxon>Kitasatosporales</taxon>
        <taxon>Streptomycetaceae</taxon>
        <taxon>Streptomyces</taxon>
    </lineage>
</organism>
<evidence type="ECO:0000313" key="1">
    <source>
        <dbReference type="EMBL" id="MFH0249851.1"/>
    </source>
</evidence>
<proteinExistence type="predicted"/>
<reference evidence="1 2" key="1">
    <citation type="submission" date="2024-10" db="EMBL/GenBank/DDBJ databases">
        <authorList>
            <person name="Cho J.-C."/>
        </authorList>
    </citation>
    <scope>NUCLEOTIDE SEQUENCE [LARGE SCALE GENOMIC DNA]</scope>
    <source>
        <strain evidence="1 2">KCTC29696</strain>
    </source>
</reference>
<dbReference type="Proteomes" id="UP001607069">
    <property type="component" value="Unassembled WGS sequence"/>
</dbReference>
<name>A0ABW7HVE0_9ACTN</name>
<comment type="caution">
    <text evidence="1">The sequence shown here is derived from an EMBL/GenBank/DDBJ whole genome shotgun (WGS) entry which is preliminary data.</text>
</comment>
<sequence>MRAYVRPTLARAGGFRRTTGLAGRAAPDLLGGKNLL</sequence>
<keyword evidence="2" id="KW-1185">Reference proteome</keyword>
<evidence type="ECO:0000313" key="2">
    <source>
        <dbReference type="Proteomes" id="UP001607069"/>
    </source>
</evidence>
<accession>A0ABW7HVE0</accession>
<gene>
    <name evidence="1" type="ORF">ACG5V6_16695</name>
</gene>